<keyword evidence="2" id="KW-0813">Transport</keyword>
<dbReference type="Gene3D" id="1.20.1720.10">
    <property type="entry name" value="Multidrug resistance protein D"/>
    <property type="match status" value="1"/>
</dbReference>
<dbReference type="PROSITE" id="PS00217">
    <property type="entry name" value="SUGAR_TRANSPORT_2"/>
    <property type="match status" value="1"/>
</dbReference>
<protein>
    <submittedName>
        <fullName evidence="10">EmrB/QacA subfamily drug resistance transporter</fullName>
    </submittedName>
</protein>
<feature type="transmembrane region" description="Helical" evidence="8">
    <location>
        <begin position="372"/>
        <end position="392"/>
    </location>
</feature>
<evidence type="ECO:0000256" key="2">
    <source>
        <dbReference type="ARBA" id="ARBA00022448"/>
    </source>
</evidence>
<evidence type="ECO:0000256" key="7">
    <source>
        <dbReference type="SAM" id="MobiDB-lite"/>
    </source>
</evidence>
<dbReference type="InterPro" id="IPR004638">
    <property type="entry name" value="EmrB-like"/>
</dbReference>
<dbReference type="CDD" id="cd17502">
    <property type="entry name" value="MFS_Azr1_MDR_like"/>
    <property type="match status" value="1"/>
</dbReference>
<evidence type="ECO:0000256" key="8">
    <source>
        <dbReference type="SAM" id="Phobius"/>
    </source>
</evidence>
<feature type="transmembrane region" description="Helical" evidence="8">
    <location>
        <begin position="237"/>
        <end position="259"/>
    </location>
</feature>
<sequence>MNPTPESANTATTPSGESAMPAAASTGASAGTSAAVADHARVVESNRGNLGLILAALILSMLMSSLGQMIFSTALPTIVGELGGVEHMSWVITGFLLAQTIALPIVGKLGDMIGRKGLFLFGISMFIAGSIMGALAQDMTLLIIGRAVQGLAAGTLMVSSQAIMAEVVSARERGKYMGLFGATFGLSSVLGPVLGGWFTDGPGWRWGLWINVPLGLVALIAAWRYLRLPKRPTTGDFDWAGTALMIIATSSLILMSTWGGTQYPWGSPMIISLIAVSIVAWCLFVVVEKRAKNPLVPMALFANRNFVLTTLAGFAMGVGMFGTMAYLPTYLQMVHGMSPTVAGLMMIPMMVGMLGTSITVGWIISRTGHYKWYPVVGMALVAAALGLMSTLTPDTSTAVIGGNLFLMGFGLGLVMQVLVLIVQNSFPVRVVGTATATNNFFRQIGGAVGSSVVGAIFIHRMRDLLAQRMPVDGAFSHGSASTLTPAILDTLPDPIRDVVVSSYNDGFTPVLLMLVPLMAAAAIILAFVREDKLKETVE</sequence>
<evidence type="ECO:0000313" key="11">
    <source>
        <dbReference type="Proteomes" id="UP001519305"/>
    </source>
</evidence>
<feature type="transmembrane region" description="Helical" evidence="8">
    <location>
        <begin position="50"/>
        <end position="75"/>
    </location>
</feature>
<feature type="transmembrane region" description="Helical" evidence="8">
    <location>
        <begin position="87"/>
        <end position="106"/>
    </location>
</feature>
<dbReference type="InterPro" id="IPR020846">
    <property type="entry name" value="MFS_dom"/>
</dbReference>
<evidence type="ECO:0000259" key="9">
    <source>
        <dbReference type="PROSITE" id="PS50850"/>
    </source>
</evidence>
<feature type="transmembrane region" description="Helical" evidence="8">
    <location>
        <begin position="506"/>
        <end position="528"/>
    </location>
</feature>
<dbReference type="Proteomes" id="UP001519305">
    <property type="component" value="Unassembled WGS sequence"/>
</dbReference>
<feature type="transmembrane region" description="Helical" evidence="8">
    <location>
        <begin position="341"/>
        <end position="365"/>
    </location>
</feature>
<feature type="transmembrane region" description="Helical" evidence="8">
    <location>
        <begin position="265"/>
        <end position="286"/>
    </location>
</feature>
<accession>A0ABS4U5R4</accession>
<dbReference type="PRINTS" id="PR01036">
    <property type="entry name" value="TCRTETB"/>
</dbReference>
<comment type="subcellular location">
    <subcellularLocation>
        <location evidence="1">Cell membrane</location>
        <topology evidence="1">Multi-pass membrane protein</topology>
    </subcellularLocation>
</comment>
<evidence type="ECO:0000256" key="6">
    <source>
        <dbReference type="ARBA" id="ARBA00023136"/>
    </source>
</evidence>
<dbReference type="InterPro" id="IPR011701">
    <property type="entry name" value="MFS"/>
</dbReference>
<dbReference type="Gene3D" id="1.20.1250.20">
    <property type="entry name" value="MFS general substrate transporter like domains"/>
    <property type="match status" value="1"/>
</dbReference>
<dbReference type="PROSITE" id="PS50850">
    <property type="entry name" value="MFS"/>
    <property type="match status" value="1"/>
</dbReference>
<feature type="region of interest" description="Disordered" evidence="7">
    <location>
        <begin position="1"/>
        <end position="24"/>
    </location>
</feature>
<keyword evidence="11" id="KW-1185">Reference proteome</keyword>
<dbReference type="SUPFAM" id="SSF103473">
    <property type="entry name" value="MFS general substrate transporter"/>
    <property type="match status" value="1"/>
</dbReference>
<keyword evidence="6 8" id="KW-0472">Membrane</keyword>
<feature type="domain" description="Major facilitator superfamily (MFS) profile" evidence="9">
    <location>
        <begin position="53"/>
        <end position="533"/>
    </location>
</feature>
<proteinExistence type="predicted"/>
<keyword evidence="3" id="KW-1003">Cell membrane</keyword>
<comment type="caution">
    <text evidence="10">The sequence shown here is derived from an EMBL/GenBank/DDBJ whole genome shotgun (WGS) entry which is preliminary data.</text>
</comment>
<keyword evidence="4 8" id="KW-0812">Transmembrane</keyword>
<evidence type="ECO:0000313" key="10">
    <source>
        <dbReference type="EMBL" id="MBP2332002.1"/>
    </source>
</evidence>
<dbReference type="InterPro" id="IPR005829">
    <property type="entry name" value="Sugar_transporter_CS"/>
</dbReference>
<feature type="transmembrane region" description="Helical" evidence="8">
    <location>
        <begin position="143"/>
        <end position="164"/>
    </location>
</feature>
<gene>
    <name evidence="10" type="ORF">JOF33_000701</name>
</gene>
<feature type="transmembrane region" description="Helical" evidence="8">
    <location>
        <begin position="404"/>
        <end position="428"/>
    </location>
</feature>
<dbReference type="NCBIfam" id="TIGR00711">
    <property type="entry name" value="efflux_EmrB"/>
    <property type="match status" value="1"/>
</dbReference>
<dbReference type="Pfam" id="PF07690">
    <property type="entry name" value="MFS_1"/>
    <property type="match status" value="2"/>
</dbReference>
<name>A0ABS4U5R4_9CORY</name>
<keyword evidence="5 8" id="KW-1133">Transmembrane helix</keyword>
<evidence type="ECO:0000256" key="1">
    <source>
        <dbReference type="ARBA" id="ARBA00004651"/>
    </source>
</evidence>
<evidence type="ECO:0000256" key="4">
    <source>
        <dbReference type="ARBA" id="ARBA00022692"/>
    </source>
</evidence>
<evidence type="ECO:0000256" key="3">
    <source>
        <dbReference type="ARBA" id="ARBA00022475"/>
    </source>
</evidence>
<organism evidence="10 11">
    <name type="scientific">Corynebacterium freneyi</name>
    <dbReference type="NCBI Taxonomy" id="134034"/>
    <lineage>
        <taxon>Bacteria</taxon>
        <taxon>Bacillati</taxon>
        <taxon>Actinomycetota</taxon>
        <taxon>Actinomycetes</taxon>
        <taxon>Mycobacteriales</taxon>
        <taxon>Corynebacteriaceae</taxon>
        <taxon>Corynebacterium</taxon>
    </lineage>
</organism>
<feature type="compositionally biased region" description="Polar residues" evidence="7">
    <location>
        <begin position="1"/>
        <end position="16"/>
    </location>
</feature>
<feature type="transmembrane region" description="Helical" evidence="8">
    <location>
        <begin position="306"/>
        <end position="329"/>
    </location>
</feature>
<feature type="transmembrane region" description="Helical" evidence="8">
    <location>
        <begin position="440"/>
        <end position="459"/>
    </location>
</feature>
<dbReference type="EMBL" id="JAGINY010000001">
    <property type="protein sequence ID" value="MBP2332002.1"/>
    <property type="molecule type" value="Genomic_DNA"/>
</dbReference>
<dbReference type="InterPro" id="IPR036259">
    <property type="entry name" value="MFS_trans_sf"/>
</dbReference>
<reference evidence="10 11" key="1">
    <citation type="submission" date="2021-03" db="EMBL/GenBank/DDBJ databases">
        <title>Sequencing the genomes of 1000 actinobacteria strains.</title>
        <authorList>
            <person name="Klenk H.-P."/>
        </authorList>
    </citation>
    <scope>NUCLEOTIDE SEQUENCE [LARGE SCALE GENOMIC DNA]</scope>
    <source>
        <strain evidence="10 11">DSM 44506</strain>
    </source>
</reference>
<feature type="transmembrane region" description="Helical" evidence="8">
    <location>
        <begin position="118"/>
        <end position="137"/>
    </location>
</feature>
<feature type="transmembrane region" description="Helical" evidence="8">
    <location>
        <begin position="204"/>
        <end position="225"/>
    </location>
</feature>
<dbReference type="PANTHER" id="PTHR23501:SF197">
    <property type="entry name" value="COMD"/>
    <property type="match status" value="1"/>
</dbReference>
<dbReference type="PANTHER" id="PTHR23501">
    <property type="entry name" value="MAJOR FACILITATOR SUPERFAMILY"/>
    <property type="match status" value="1"/>
</dbReference>
<feature type="transmembrane region" description="Helical" evidence="8">
    <location>
        <begin position="176"/>
        <end position="198"/>
    </location>
</feature>
<evidence type="ECO:0000256" key="5">
    <source>
        <dbReference type="ARBA" id="ARBA00022989"/>
    </source>
</evidence>